<dbReference type="GO" id="GO:0006623">
    <property type="term" value="P:protein targeting to vacuole"/>
    <property type="evidence" value="ECO:0007669"/>
    <property type="project" value="InterPro"/>
</dbReference>
<feature type="domain" description="Vacuolar protein sorting-associated protein 8 central" evidence="2">
    <location>
        <begin position="534"/>
        <end position="711"/>
    </location>
</feature>
<dbReference type="GO" id="GO:0030897">
    <property type="term" value="C:HOPS complex"/>
    <property type="evidence" value="ECO:0007669"/>
    <property type="project" value="TreeGrafter"/>
</dbReference>
<name>A0A915AXU3_PARUN</name>
<evidence type="ECO:0000313" key="4">
    <source>
        <dbReference type="WBParaSite" id="PgR019_g130_t01"/>
    </source>
</evidence>
<organism evidence="3 4">
    <name type="scientific">Parascaris univalens</name>
    <name type="common">Nematode worm</name>
    <dbReference type="NCBI Taxonomy" id="6257"/>
    <lineage>
        <taxon>Eukaryota</taxon>
        <taxon>Metazoa</taxon>
        <taxon>Ecdysozoa</taxon>
        <taxon>Nematoda</taxon>
        <taxon>Chromadorea</taxon>
        <taxon>Rhabditida</taxon>
        <taxon>Spirurina</taxon>
        <taxon>Ascaridomorpha</taxon>
        <taxon>Ascaridoidea</taxon>
        <taxon>Ascarididae</taxon>
        <taxon>Parascaris</taxon>
    </lineage>
</organism>
<sequence length="1290" mass="145960">MSSITTDEDIVDRWIEIDDTISVPEQTLDEILAEKLVNLDEDLSGIDDDHSSMITASHGTRPVSPPSYSLDSPIKFIELEAISHQLKSQLDHRYGGPSSAIAASIQHIAIGTSRGLVLIFSRTTERLERSLYSDGSPVSCLDFNLDGVKLAIGYATGLIRVINIMTGKMIEDTNEVVQPGRGIIHITFMGSGRRLMIVDSGGSVYEMRTHTRVRIRHVKCVFSGCHGEVVYVKILANDSFLAMVSLTKLFLISLPDAQLIFANPFNGPSDRPPLIDWQFVDFKVNASEKLQNAVLAAARGSRIDLFRLFGRIAGEKGVAIVKSFSLEFEMINLKWVDPFHILALDLEEKIHLIDISKGEIAQRDLSAVELVYGSADFKGLSTGGNVSSAMEYLSNAVCYQSVYRVGGEVFILGRSSVCVISVVDQIAQLQNFIERDDILSAILYSMDIFTGKVVNKSKRVDLRYAISGYLPMLIDRLLSLTTSGIDNGKITHLVDHYRKHINLLLYTCVTTSRFDLLYNKIYPRLEKDPLSKTIFFEFLDEVVLDGQLDNPPPSLISDYLQNLVAEGNFNQFESAVVRLPVDKQDIHYVMTTCRANRLYDGIIYVYNKALQDYLSPLEEMFENLATFVDREVYSDCEIAHGNKLLLYLQCCLAGRAYPFGSLPDGLERTLPLQVYRCMVSLKGKDGNSAERSYPYLRLLLKLDAQQFFNVICTCSDLPLFVVGEGRLQRLVEVTHQLAVSMPSNVALLSHLLSFVTHLLQKGALMPALDMIAELIDKVLSGDASELRIADTDRCIVELMRNVSGLNETLILRRAEGLPHLQVCAYIYTNRREFEKLVECYLRDNLNAQNVFYVVRSLLGELTQEELLTFTTFLRSMLMRLAATDVYQTAELILDHFIDWLHDTPIDNDLAPQLFYNCFIIRRERGHRTLTGDEDVDERLFAVTVEELVNDQHDESRDEKLVERLRYWLPIGSRSDRCLNLAVSHNLVASTVMLLEARNLPARAFEILFDKLEQCWEKDDELVARYIDEIIRISTVHQVESRDGKWLLQLLHRVLTLPEEALKENTEMKLRLNDIITGIVEGGCGGAELLIDSLFAHPVFRHATYGRFRPLIMSIMSSCHYECVLMHTTVRCIEEESTQSFLNFLKRSASLVTNLILSNLCVVCTKPPHKSSLLFRCGHLMHLECETENVERRCPCQSPSFQLFEEEPTQNLLAKEVYHRLNPNTRNIFNEESMRLTLGPSTSRIRSTNDISFESVAAYLFTSIVRHVDVSFNNILFSNISPNAIRCAIEI</sequence>
<dbReference type="Pfam" id="PF12816">
    <property type="entry name" value="TPR_Vps8"/>
    <property type="match status" value="1"/>
</dbReference>
<dbReference type="PANTHER" id="PTHR12616">
    <property type="entry name" value="VACUOLAR PROTEIN SORTING VPS41"/>
    <property type="match status" value="1"/>
</dbReference>
<dbReference type="Pfam" id="PF23410">
    <property type="entry name" value="Beta-prop_VPS8"/>
    <property type="match status" value="1"/>
</dbReference>
<dbReference type="WBParaSite" id="PgR019_g130_t01">
    <property type="protein sequence ID" value="PgR019_g130_t01"/>
    <property type="gene ID" value="PgR019_g130"/>
</dbReference>
<keyword evidence="3" id="KW-1185">Reference proteome</keyword>
<dbReference type="InterPro" id="IPR036322">
    <property type="entry name" value="WD40_repeat_dom_sf"/>
</dbReference>
<dbReference type="InterPro" id="IPR025941">
    <property type="entry name" value="Vps8_central_dom"/>
</dbReference>
<dbReference type="PANTHER" id="PTHR12616:SF8">
    <property type="entry name" value="VACUOLAR PROTEIN SORTING-ASSOCIATED PROTEIN 8 HOMOLOG"/>
    <property type="match status" value="1"/>
</dbReference>
<dbReference type="SUPFAM" id="SSF50978">
    <property type="entry name" value="WD40 repeat-like"/>
    <property type="match status" value="1"/>
</dbReference>
<dbReference type="InterPro" id="IPR045111">
    <property type="entry name" value="Vps41/Vps8"/>
</dbReference>
<evidence type="ECO:0000259" key="2">
    <source>
        <dbReference type="Pfam" id="PF12816"/>
    </source>
</evidence>
<comment type="similarity">
    <text evidence="1">Belongs to the VPS8 family.</text>
</comment>
<proteinExistence type="inferred from homology"/>
<protein>
    <submittedName>
        <fullName evidence="4">Vacuolar protein sorting-associated protein 8 central domain-containing protein</fullName>
    </submittedName>
</protein>
<dbReference type="Gene3D" id="2.130.10.10">
    <property type="entry name" value="YVTN repeat-like/Quinoprotein amine dehydrogenase"/>
    <property type="match status" value="1"/>
</dbReference>
<dbReference type="Proteomes" id="UP000887569">
    <property type="component" value="Unplaced"/>
</dbReference>
<dbReference type="InterPro" id="IPR015943">
    <property type="entry name" value="WD40/YVTN_repeat-like_dom_sf"/>
</dbReference>
<evidence type="ECO:0000256" key="1">
    <source>
        <dbReference type="ARBA" id="ARBA00009422"/>
    </source>
</evidence>
<accession>A0A915AXU3</accession>
<dbReference type="GO" id="GO:0005770">
    <property type="term" value="C:late endosome"/>
    <property type="evidence" value="ECO:0007669"/>
    <property type="project" value="TreeGrafter"/>
</dbReference>
<reference evidence="4" key="1">
    <citation type="submission" date="2022-11" db="UniProtKB">
        <authorList>
            <consortium name="WormBaseParasite"/>
        </authorList>
    </citation>
    <scope>IDENTIFICATION</scope>
</reference>
<dbReference type="GO" id="GO:0034058">
    <property type="term" value="P:endosomal vesicle fusion"/>
    <property type="evidence" value="ECO:0007669"/>
    <property type="project" value="TreeGrafter"/>
</dbReference>
<evidence type="ECO:0000313" key="3">
    <source>
        <dbReference type="Proteomes" id="UP000887569"/>
    </source>
</evidence>